<keyword evidence="6" id="KW-1185">Reference proteome</keyword>
<name>A0A328TXC3_9BACL</name>
<dbReference type="InterPro" id="IPR009057">
    <property type="entry name" value="Homeodomain-like_sf"/>
</dbReference>
<dbReference type="CDD" id="cd02208">
    <property type="entry name" value="cupin_RmlC-like"/>
    <property type="match status" value="1"/>
</dbReference>
<dbReference type="AlphaFoldDB" id="A0A328TXC3"/>
<dbReference type="PROSITE" id="PS00041">
    <property type="entry name" value="HTH_ARAC_FAMILY_1"/>
    <property type="match status" value="1"/>
</dbReference>
<evidence type="ECO:0000313" key="6">
    <source>
        <dbReference type="Proteomes" id="UP000249260"/>
    </source>
</evidence>
<gene>
    <name evidence="5" type="ORF">DL346_26195</name>
</gene>
<dbReference type="Gene3D" id="1.10.10.60">
    <property type="entry name" value="Homeodomain-like"/>
    <property type="match status" value="2"/>
</dbReference>
<keyword evidence="2" id="KW-0238">DNA-binding</keyword>
<evidence type="ECO:0000259" key="4">
    <source>
        <dbReference type="PROSITE" id="PS01124"/>
    </source>
</evidence>
<dbReference type="PROSITE" id="PS01124">
    <property type="entry name" value="HTH_ARAC_FAMILY_2"/>
    <property type="match status" value="1"/>
</dbReference>
<sequence length="296" mass="34682">MANKSDYKKLTRLLNDSAVELIGEELVFKVHYWGAMPQHFDNPLHRHSYFEVCYVMEGEGYYYESDVEYPLLQGTLFFSRPGMWHQIKSQDGLALLYVAFEIDEARSKKESIHRYLQLLHNNRIVVPSADDTITAQTWRTLLTLCKQDHYLVKEAVRCFASALLVSFYPEFSQSLEYEETTDKQQVSAYLQRAKLFIEDNLTLSLSLQQLSSYLHITERHLSRLFAEKVGQTFSHYVQERRVQKSIELLLETDWTISRIAEETGFESIHYFTRVFTSKIGVPPSKFRKSQLSEIPH</sequence>
<dbReference type="Gene3D" id="2.60.120.10">
    <property type="entry name" value="Jelly Rolls"/>
    <property type="match status" value="1"/>
</dbReference>
<dbReference type="PANTHER" id="PTHR43280:SF28">
    <property type="entry name" value="HTH-TYPE TRANSCRIPTIONAL ACTIVATOR RHAS"/>
    <property type="match status" value="1"/>
</dbReference>
<dbReference type="OrthoDB" id="149040at2"/>
<dbReference type="InterPro" id="IPR014710">
    <property type="entry name" value="RmlC-like_jellyroll"/>
</dbReference>
<dbReference type="RefSeq" id="WP_112885335.1">
    <property type="nucleotide sequence ID" value="NZ_QLUW01000006.1"/>
</dbReference>
<dbReference type="GO" id="GO:0043565">
    <property type="term" value="F:sequence-specific DNA binding"/>
    <property type="evidence" value="ECO:0007669"/>
    <property type="project" value="InterPro"/>
</dbReference>
<evidence type="ECO:0000256" key="2">
    <source>
        <dbReference type="ARBA" id="ARBA00023125"/>
    </source>
</evidence>
<protein>
    <submittedName>
        <fullName evidence="5">AraC family transcriptional regulator</fullName>
    </submittedName>
</protein>
<evidence type="ECO:0000256" key="3">
    <source>
        <dbReference type="ARBA" id="ARBA00023163"/>
    </source>
</evidence>
<dbReference type="InterPro" id="IPR018062">
    <property type="entry name" value="HTH_AraC-typ_CS"/>
</dbReference>
<feature type="domain" description="HTH araC/xylS-type" evidence="4">
    <location>
        <begin position="191"/>
        <end position="289"/>
    </location>
</feature>
<dbReference type="SMART" id="SM00342">
    <property type="entry name" value="HTH_ARAC"/>
    <property type="match status" value="1"/>
</dbReference>
<dbReference type="Pfam" id="PF02311">
    <property type="entry name" value="AraC_binding"/>
    <property type="match status" value="1"/>
</dbReference>
<dbReference type="Pfam" id="PF12833">
    <property type="entry name" value="HTH_18"/>
    <property type="match status" value="1"/>
</dbReference>
<dbReference type="GO" id="GO:0003700">
    <property type="term" value="F:DNA-binding transcription factor activity"/>
    <property type="evidence" value="ECO:0007669"/>
    <property type="project" value="InterPro"/>
</dbReference>
<reference evidence="5 6" key="1">
    <citation type="submission" date="2018-06" db="EMBL/GenBank/DDBJ databases">
        <title>Paenibacillus montanisoli sp. nov., isolated from mountain area soil.</title>
        <authorList>
            <person name="Wu M."/>
        </authorList>
    </citation>
    <scope>NUCLEOTIDE SEQUENCE [LARGE SCALE GENOMIC DNA]</scope>
    <source>
        <strain evidence="5 6">RA17</strain>
    </source>
</reference>
<dbReference type="PANTHER" id="PTHR43280">
    <property type="entry name" value="ARAC-FAMILY TRANSCRIPTIONAL REGULATOR"/>
    <property type="match status" value="1"/>
</dbReference>
<accession>A0A328TXC3</accession>
<dbReference type="SUPFAM" id="SSF51215">
    <property type="entry name" value="Regulatory protein AraC"/>
    <property type="match status" value="1"/>
</dbReference>
<proteinExistence type="predicted"/>
<comment type="caution">
    <text evidence="5">The sequence shown here is derived from an EMBL/GenBank/DDBJ whole genome shotgun (WGS) entry which is preliminary data.</text>
</comment>
<evidence type="ECO:0000313" key="5">
    <source>
        <dbReference type="EMBL" id="RAP73751.1"/>
    </source>
</evidence>
<dbReference type="InterPro" id="IPR018060">
    <property type="entry name" value="HTH_AraC"/>
</dbReference>
<dbReference type="Proteomes" id="UP000249260">
    <property type="component" value="Unassembled WGS sequence"/>
</dbReference>
<organism evidence="5 6">
    <name type="scientific">Paenibacillus montanisoli</name>
    <dbReference type="NCBI Taxonomy" id="2081970"/>
    <lineage>
        <taxon>Bacteria</taxon>
        <taxon>Bacillati</taxon>
        <taxon>Bacillota</taxon>
        <taxon>Bacilli</taxon>
        <taxon>Bacillales</taxon>
        <taxon>Paenibacillaceae</taxon>
        <taxon>Paenibacillus</taxon>
    </lineage>
</organism>
<keyword evidence="1" id="KW-0805">Transcription regulation</keyword>
<dbReference type="EMBL" id="QLUW01000006">
    <property type="protein sequence ID" value="RAP73751.1"/>
    <property type="molecule type" value="Genomic_DNA"/>
</dbReference>
<keyword evidence="3" id="KW-0804">Transcription</keyword>
<dbReference type="SUPFAM" id="SSF46689">
    <property type="entry name" value="Homeodomain-like"/>
    <property type="match status" value="2"/>
</dbReference>
<evidence type="ECO:0000256" key="1">
    <source>
        <dbReference type="ARBA" id="ARBA00023015"/>
    </source>
</evidence>
<dbReference type="InterPro" id="IPR020449">
    <property type="entry name" value="Tscrpt_reg_AraC-type_HTH"/>
</dbReference>
<dbReference type="InterPro" id="IPR003313">
    <property type="entry name" value="AraC-bd"/>
</dbReference>
<dbReference type="InterPro" id="IPR037923">
    <property type="entry name" value="HTH-like"/>
</dbReference>
<dbReference type="PRINTS" id="PR00032">
    <property type="entry name" value="HTHARAC"/>
</dbReference>